<dbReference type="Proteomes" id="UP000187209">
    <property type="component" value="Unassembled WGS sequence"/>
</dbReference>
<feature type="region of interest" description="Disordered" evidence="1">
    <location>
        <begin position="148"/>
        <end position="167"/>
    </location>
</feature>
<proteinExistence type="predicted"/>
<evidence type="ECO:0000256" key="1">
    <source>
        <dbReference type="SAM" id="MobiDB-lite"/>
    </source>
</evidence>
<name>A0A1R2B651_9CILI</name>
<feature type="compositionally biased region" description="Basic and acidic residues" evidence="1">
    <location>
        <begin position="1"/>
        <end position="16"/>
    </location>
</feature>
<feature type="region of interest" description="Disordered" evidence="1">
    <location>
        <begin position="1"/>
        <end position="20"/>
    </location>
</feature>
<evidence type="ECO:0000313" key="3">
    <source>
        <dbReference type="Proteomes" id="UP000187209"/>
    </source>
</evidence>
<evidence type="ECO:0000313" key="2">
    <source>
        <dbReference type="EMBL" id="OMJ72248.1"/>
    </source>
</evidence>
<sequence>MESPSEQKDENIKGSDYDPGLSKMIYVSLKSPLKESSIKKSTSLGQVNIAESLIERHMVVETKLSNKRMEQKANMISQMREVPEINTVSRKIGEAKNRSMIEASIIKDDKNMSKIQQESLEPWLSQSIQANEITKNEIIKSPSLKFGKNKEKAKKPEKLENEHERVSLEEVMGSPLPPNMFKNTKTQGQRKSETKFREGKKNIVERSLTWKKQIDNKKAEWRKIKDIELMHECTFKPQLSPKSEFNDTGSMITKHYNESEQKSKALSMKSLSPKINSKYISDVNIYPCEYSQISPTNFSIKHKLGFNFEDFIAKAKPMASYQLVNQEIEME</sequence>
<accession>A0A1R2B651</accession>
<feature type="region of interest" description="Disordered" evidence="1">
    <location>
        <begin position="172"/>
        <end position="198"/>
    </location>
</feature>
<gene>
    <name evidence="2" type="ORF">SteCoe_29358</name>
</gene>
<reference evidence="2 3" key="1">
    <citation type="submission" date="2016-11" db="EMBL/GenBank/DDBJ databases">
        <title>The macronuclear genome of Stentor coeruleus: a giant cell with tiny introns.</title>
        <authorList>
            <person name="Slabodnick M."/>
            <person name="Ruby J.G."/>
            <person name="Reiff S.B."/>
            <person name="Swart E.C."/>
            <person name="Gosai S."/>
            <person name="Prabakaran S."/>
            <person name="Witkowska E."/>
            <person name="Larue G.E."/>
            <person name="Fisher S."/>
            <person name="Freeman R.M."/>
            <person name="Gunawardena J."/>
            <person name="Chu W."/>
            <person name="Stover N.A."/>
            <person name="Gregory B.D."/>
            <person name="Nowacki M."/>
            <person name="Derisi J."/>
            <person name="Roy S.W."/>
            <person name="Marshall W.F."/>
            <person name="Sood P."/>
        </authorList>
    </citation>
    <scope>NUCLEOTIDE SEQUENCE [LARGE SCALE GENOMIC DNA]</scope>
    <source>
        <strain evidence="2">WM001</strain>
    </source>
</reference>
<dbReference type="AlphaFoldDB" id="A0A1R2B651"/>
<dbReference type="EMBL" id="MPUH01000917">
    <property type="protein sequence ID" value="OMJ72248.1"/>
    <property type="molecule type" value="Genomic_DNA"/>
</dbReference>
<protein>
    <submittedName>
        <fullName evidence="2">Uncharacterized protein</fullName>
    </submittedName>
</protein>
<comment type="caution">
    <text evidence="2">The sequence shown here is derived from an EMBL/GenBank/DDBJ whole genome shotgun (WGS) entry which is preliminary data.</text>
</comment>
<keyword evidence="3" id="KW-1185">Reference proteome</keyword>
<organism evidence="2 3">
    <name type="scientific">Stentor coeruleus</name>
    <dbReference type="NCBI Taxonomy" id="5963"/>
    <lineage>
        <taxon>Eukaryota</taxon>
        <taxon>Sar</taxon>
        <taxon>Alveolata</taxon>
        <taxon>Ciliophora</taxon>
        <taxon>Postciliodesmatophora</taxon>
        <taxon>Heterotrichea</taxon>
        <taxon>Heterotrichida</taxon>
        <taxon>Stentoridae</taxon>
        <taxon>Stentor</taxon>
    </lineage>
</organism>